<dbReference type="RefSeq" id="WP_246225437.1">
    <property type="nucleotide sequence ID" value="NZ_JAASQI010000011.1"/>
</dbReference>
<dbReference type="Pfam" id="PF02592">
    <property type="entry name" value="Vut_1"/>
    <property type="match status" value="1"/>
</dbReference>
<keyword evidence="1" id="KW-0472">Membrane</keyword>
<comment type="function">
    <text evidence="1">Involved in the import of queuosine (Q) precursors, required for Q precursor salvage.</text>
</comment>
<keyword evidence="1" id="KW-1003">Cell membrane</keyword>
<dbReference type="HAMAP" id="MF_02088">
    <property type="entry name" value="Q_prec_transport"/>
    <property type="match status" value="1"/>
</dbReference>
<dbReference type="EMBL" id="JAASQI010000011">
    <property type="protein sequence ID" value="NIJ59907.1"/>
    <property type="molecule type" value="Genomic_DNA"/>
</dbReference>
<feature type="transmembrane region" description="Helical" evidence="1">
    <location>
        <begin position="41"/>
        <end position="59"/>
    </location>
</feature>
<gene>
    <name evidence="2" type="ORF">FHS82_003768</name>
</gene>
<keyword evidence="1" id="KW-1133">Transmembrane helix</keyword>
<feature type="transmembrane region" description="Helical" evidence="1">
    <location>
        <begin position="176"/>
        <end position="194"/>
    </location>
</feature>
<feature type="transmembrane region" description="Helical" evidence="1">
    <location>
        <begin position="71"/>
        <end position="87"/>
    </location>
</feature>
<comment type="caution">
    <text evidence="2">The sequence shown here is derived from an EMBL/GenBank/DDBJ whole genome shotgun (WGS) entry which is preliminary data.</text>
</comment>
<name>A0ABX0V4P2_9HYPH</name>
<keyword evidence="1" id="KW-0997">Cell inner membrane</keyword>
<reference evidence="2 3" key="1">
    <citation type="submission" date="2020-03" db="EMBL/GenBank/DDBJ databases">
        <title>Genomic Encyclopedia of Type Strains, Phase IV (KMG-IV): sequencing the most valuable type-strain genomes for metagenomic binning, comparative biology and taxonomic classification.</title>
        <authorList>
            <person name="Goeker M."/>
        </authorList>
    </citation>
    <scope>NUCLEOTIDE SEQUENCE [LARGE SCALE GENOMIC DNA]</scope>
    <source>
        <strain evidence="2 3">DSM 103870</strain>
    </source>
</reference>
<dbReference type="InterPro" id="IPR003744">
    <property type="entry name" value="YhhQ"/>
</dbReference>
<dbReference type="PANTHER" id="PTHR34300:SF1">
    <property type="entry name" value="QUEUOSINE PRECURSOR TRANSPORTER"/>
    <property type="match status" value="1"/>
</dbReference>
<feature type="transmembrane region" description="Helical" evidence="1">
    <location>
        <begin position="93"/>
        <end position="111"/>
    </location>
</feature>
<keyword evidence="1" id="KW-0813">Transport</keyword>
<sequence length="202" mass="21992">MNGLRAEMKRLWWPVAAMAAVVVVSNIAVQHPFTPWGLQDYLTWGAFTYPVAFLVTDLTNRRFGVAAARRLVAVGFCIAVVMSAFLAEPRIAAASGIAFLVGQLLDVSVFNRLRRLAWWRAPLASGLIGSAIDTALFFSLAFAGVVTDVASYSILGFSLYAPVWVAWGVSDFMVKVAMALLMLVPYGALLRIVLPVEQPRKA</sequence>
<accession>A0ABX0V4P2</accession>
<keyword evidence="1" id="KW-0812">Transmembrane</keyword>
<evidence type="ECO:0000256" key="1">
    <source>
        <dbReference type="HAMAP-Rule" id="MF_02088"/>
    </source>
</evidence>
<comment type="similarity">
    <text evidence="1">Belongs to the vitamin uptake transporter (VUT/ECF) (TC 2.A.88) family. Q precursor transporter subfamily.</text>
</comment>
<comment type="subcellular location">
    <subcellularLocation>
        <location evidence="1">Cell inner membrane</location>
        <topology evidence="1">Multi-pass membrane protein</topology>
    </subcellularLocation>
</comment>
<proteinExistence type="inferred from homology"/>
<feature type="transmembrane region" description="Helical" evidence="1">
    <location>
        <begin position="12"/>
        <end position="29"/>
    </location>
</feature>
<keyword evidence="3" id="KW-1185">Reference proteome</keyword>
<evidence type="ECO:0000313" key="2">
    <source>
        <dbReference type="EMBL" id="NIJ59907.1"/>
    </source>
</evidence>
<dbReference type="PANTHER" id="PTHR34300">
    <property type="entry name" value="QUEUOSINE PRECURSOR TRANSPORTER-RELATED"/>
    <property type="match status" value="1"/>
</dbReference>
<organism evidence="2 3">
    <name type="scientific">Pseudochelatococcus lubricantis</name>
    <dbReference type="NCBI Taxonomy" id="1538102"/>
    <lineage>
        <taxon>Bacteria</taxon>
        <taxon>Pseudomonadati</taxon>
        <taxon>Pseudomonadota</taxon>
        <taxon>Alphaproteobacteria</taxon>
        <taxon>Hyphomicrobiales</taxon>
        <taxon>Chelatococcaceae</taxon>
        <taxon>Pseudochelatococcus</taxon>
    </lineage>
</organism>
<dbReference type="Proteomes" id="UP001429580">
    <property type="component" value="Unassembled WGS sequence"/>
</dbReference>
<evidence type="ECO:0000313" key="3">
    <source>
        <dbReference type="Proteomes" id="UP001429580"/>
    </source>
</evidence>
<protein>
    <recommendedName>
        <fullName evidence="1">Probable queuosine precursor transporter</fullName>
        <shortName evidence="1">Q precursor transporter</shortName>
    </recommendedName>
</protein>
<dbReference type="NCBIfam" id="TIGR00697">
    <property type="entry name" value="queuosine precursor transporter"/>
    <property type="match status" value="2"/>
</dbReference>